<name>A0A0F9MLZ0_9ZZZZ</name>
<dbReference type="AlphaFoldDB" id="A0A0F9MLZ0"/>
<dbReference type="Gene3D" id="3.40.630.30">
    <property type="match status" value="1"/>
</dbReference>
<dbReference type="PANTHER" id="PTHR43415">
    <property type="entry name" value="SPERMIDINE N(1)-ACETYLTRANSFERASE"/>
    <property type="match status" value="1"/>
</dbReference>
<organism evidence="2">
    <name type="scientific">marine sediment metagenome</name>
    <dbReference type="NCBI Taxonomy" id="412755"/>
    <lineage>
        <taxon>unclassified sequences</taxon>
        <taxon>metagenomes</taxon>
        <taxon>ecological metagenomes</taxon>
    </lineage>
</organism>
<reference evidence="2" key="1">
    <citation type="journal article" date="2015" name="Nature">
        <title>Complex archaea that bridge the gap between prokaryotes and eukaryotes.</title>
        <authorList>
            <person name="Spang A."/>
            <person name="Saw J.H."/>
            <person name="Jorgensen S.L."/>
            <person name="Zaremba-Niedzwiedzka K."/>
            <person name="Martijn J."/>
            <person name="Lind A.E."/>
            <person name="van Eijk R."/>
            <person name="Schleper C."/>
            <person name="Guy L."/>
            <person name="Ettema T.J."/>
        </authorList>
    </citation>
    <scope>NUCLEOTIDE SEQUENCE</scope>
</reference>
<protein>
    <recommendedName>
        <fullName evidence="1">N-acetyltransferase domain-containing protein</fullName>
    </recommendedName>
</protein>
<dbReference type="PROSITE" id="PS51186">
    <property type="entry name" value="GNAT"/>
    <property type="match status" value="1"/>
</dbReference>
<evidence type="ECO:0000259" key="1">
    <source>
        <dbReference type="PROSITE" id="PS51186"/>
    </source>
</evidence>
<gene>
    <name evidence="2" type="ORF">LCGC14_1138400</name>
</gene>
<dbReference type="Pfam" id="PF00583">
    <property type="entry name" value="Acetyltransf_1"/>
    <property type="match status" value="1"/>
</dbReference>
<dbReference type="EMBL" id="LAZR01005383">
    <property type="protein sequence ID" value="KKN00382.1"/>
    <property type="molecule type" value="Genomic_DNA"/>
</dbReference>
<comment type="caution">
    <text evidence="2">The sequence shown here is derived from an EMBL/GenBank/DDBJ whole genome shotgun (WGS) entry which is preliminary data.</text>
</comment>
<accession>A0A0F9MLZ0</accession>
<dbReference type="CDD" id="cd04301">
    <property type="entry name" value="NAT_SF"/>
    <property type="match status" value="1"/>
</dbReference>
<proteinExistence type="predicted"/>
<dbReference type="PANTHER" id="PTHR43415:SF3">
    <property type="entry name" value="GNAT-FAMILY ACETYLTRANSFERASE"/>
    <property type="match status" value="1"/>
</dbReference>
<dbReference type="InterPro" id="IPR000182">
    <property type="entry name" value="GNAT_dom"/>
</dbReference>
<dbReference type="SUPFAM" id="SSF55729">
    <property type="entry name" value="Acyl-CoA N-acyltransferases (Nat)"/>
    <property type="match status" value="1"/>
</dbReference>
<sequence>MNKVIELQNGEKIIIRHLKKSDVEGVWKNFNDVIYENAYLPILFPMRSQLEKDSWYRSIKKENQICIVAENPNFRFPNDIIGQCEILNSEWDAAIHIGILGILLKKKYRDLGIGRQLIDSAIRESEKLNNKEKIILSCFSSNERALYLYKSIGFTVVGVRKKQFYMDSKYYDEVLMELFTEEYINKNP</sequence>
<feature type="domain" description="N-acetyltransferase" evidence="1">
    <location>
        <begin position="13"/>
        <end position="181"/>
    </location>
</feature>
<dbReference type="GO" id="GO:0016747">
    <property type="term" value="F:acyltransferase activity, transferring groups other than amino-acyl groups"/>
    <property type="evidence" value="ECO:0007669"/>
    <property type="project" value="InterPro"/>
</dbReference>
<evidence type="ECO:0000313" key="2">
    <source>
        <dbReference type="EMBL" id="KKN00382.1"/>
    </source>
</evidence>
<dbReference type="InterPro" id="IPR016181">
    <property type="entry name" value="Acyl_CoA_acyltransferase"/>
</dbReference>